<dbReference type="RefSeq" id="XP_009851815.1">
    <property type="nucleotide sequence ID" value="XM_009853513.1"/>
</dbReference>
<dbReference type="HOGENOM" id="CLU_2513193_0_0_1"/>
<organism evidence="2 3">
    <name type="scientific">Neurospora tetrasperma (strain FGSC 2508 / ATCC MYA-4615 / P0657)</name>
    <dbReference type="NCBI Taxonomy" id="510951"/>
    <lineage>
        <taxon>Eukaryota</taxon>
        <taxon>Fungi</taxon>
        <taxon>Dikarya</taxon>
        <taxon>Ascomycota</taxon>
        <taxon>Pezizomycotina</taxon>
        <taxon>Sordariomycetes</taxon>
        <taxon>Sordariomycetidae</taxon>
        <taxon>Sordariales</taxon>
        <taxon>Sordariaceae</taxon>
        <taxon>Neurospora</taxon>
    </lineage>
</organism>
<keyword evidence="3" id="KW-1185">Reference proteome</keyword>
<evidence type="ECO:0000256" key="1">
    <source>
        <dbReference type="SAM" id="MobiDB-lite"/>
    </source>
</evidence>
<dbReference type="AlphaFoldDB" id="F8MNR4"/>
<evidence type="ECO:0000313" key="3">
    <source>
        <dbReference type="Proteomes" id="UP000008065"/>
    </source>
</evidence>
<feature type="region of interest" description="Disordered" evidence="1">
    <location>
        <begin position="1"/>
        <end position="85"/>
    </location>
</feature>
<dbReference type="KEGG" id="nte:NEUTE1DRAFT138382"/>
<dbReference type="VEuPathDB" id="FungiDB:NEUTE1DRAFT_138382"/>
<gene>
    <name evidence="2" type="ORF">NEUTE1DRAFT_138382</name>
</gene>
<name>F8MNR4_NEUT8</name>
<proteinExistence type="predicted"/>
<sequence>MARDNTEAAQQRHVHFDPNVLRKHAPKAGKLPPSEVRRKSLDPNDFVGPDFQGAASHTVGQDDDDDEPEDLDLSNLAPEELYKSA</sequence>
<protein>
    <submittedName>
        <fullName evidence="2">Uncharacterized protein</fullName>
    </submittedName>
</protein>
<feature type="compositionally biased region" description="Acidic residues" evidence="1">
    <location>
        <begin position="61"/>
        <end position="72"/>
    </location>
</feature>
<dbReference type="GeneID" id="20826054"/>
<reference evidence="3" key="1">
    <citation type="journal article" date="2011" name="Genetics">
        <title>Massive changes in genome architecture accompany the transition to self-fertility in the filamentous fungus Neurospora tetrasperma.</title>
        <authorList>
            <person name="Ellison C.E."/>
            <person name="Stajich J.E."/>
            <person name="Jacobson D.J."/>
            <person name="Natvig D.O."/>
            <person name="Lapidus A."/>
            <person name="Foster B."/>
            <person name="Aerts A."/>
            <person name="Riley R."/>
            <person name="Lindquist E.A."/>
            <person name="Grigoriev I.V."/>
            <person name="Taylor J.W."/>
        </authorList>
    </citation>
    <scope>NUCLEOTIDE SEQUENCE [LARGE SCALE GENOMIC DNA]</scope>
    <source>
        <strain evidence="3">FGSC 2508 / P0657</strain>
    </source>
</reference>
<dbReference type="Proteomes" id="UP000008065">
    <property type="component" value="Unassembled WGS sequence"/>
</dbReference>
<evidence type="ECO:0000313" key="2">
    <source>
        <dbReference type="EMBL" id="EGO56186.1"/>
    </source>
</evidence>
<accession>F8MNR4</accession>
<dbReference type="EMBL" id="GL891305">
    <property type="protein sequence ID" value="EGO56186.1"/>
    <property type="molecule type" value="Genomic_DNA"/>
</dbReference>